<evidence type="ECO:0000256" key="1">
    <source>
        <dbReference type="ARBA" id="ARBA00001947"/>
    </source>
</evidence>
<dbReference type="InterPro" id="IPR050134">
    <property type="entry name" value="NAD-dep_sirtuin_deacylases"/>
</dbReference>
<keyword evidence="3 6" id="KW-0479">Metal-binding</keyword>
<evidence type="ECO:0000256" key="3">
    <source>
        <dbReference type="ARBA" id="ARBA00022723"/>
    </source>
</evidence>
<dbReference type="InterPro" id="IPR003000">
    <property type="entry name" value="Sirtuin"/>
</dbReference>
<evidence type="ECO:0000313" key="8">
    <source>
        <dbReference type="Proteomes" id="UP000046395"/>
    </source>
</evidence>
<dbReference type="WBParaSite" id="TMUE_2000007663.1">
    <property type="protein sequence ID" value="TMUE_2000007663.1"/>
    <property type="gene ID" value="WBGene00299967"/>
</dbReference>
<reference evidence="8" key="1">
    <citation type="submission" date="2013-11" db="EMBL/GenBank/DDBJ databases">
        <authorList>
            <person name="Aslett M."/>
        </authorList>
    </citation>
    <scope>NUCLEOTIDE SEQUENCE [LARGE SCALE GENOMIC DNA]</scope>
    <source>
        <strain evidence="8">Edinburgh</strain>
    </source>
</reference>
<name>A0A5S6QKD8_TRIMR</name>
<evidence type="ECO:0000256" key="6">
    <source>
        <dbReference type="PROSITE-ProRule" id="PRU00236"/>
    </source>
</evidence>
<dbReference type="PANTHER" id="PTHR11085">
    <property type="entry name" value="NAD-DEPENDENT PROTEIN DEACYLASE SIRTUIN-5, MITOCHONDRIAL-RELATED"/>
    <property type="match status" value="1"/>
</dbReference>
<feature type="binding site" evidence="6">
    <location>
        <position position="216"/>
    </location>
    <ligand>
        <name>Zn(2+)</name>
        <dbReference type="ChEBI" id="CHEBI:29105"/>
    </ligand>
</feature>
<feature type="binding site" evidence="6">
    <location>
        <position position="240"/>
    </location>
    <ligand>
        <name>Zn(2+)</name>
        <dbReference type="ChEBI" id="CHEBI:29105"/>
    </ligand>
</feature>
<dbReference type="InterPro" id="IPR026590">
    <property type="entry name" value="Ssirtuin_cat_dom"/>
</dbReference>
<dbReference type="SUPFAM" id="SSF52467">
    <property type="entry name" value="DHS-like NAD/FAD-binding domain"/>
    <property type="match status" value="1"/>
</dbReference>
<feature type="binding site" evidence="6">
    <location>
        <position position="219"/>
    </location>
    <ligand>
        <name>Zn(2+)</name>
        <dbReference type="ChEBI" id="CHEBI:29105"/>
    </ligand>
</feature>
<keyword evidence="4 6" id="KW-0862">Zinc</keyword>
<organism evidence="8 10">
    <name type="scientific">Trichuris muris</name>
    <name type="common">Mouse whipworm</name>
    <dbReference type="NCBI Taxonomy" id="70415"/>
    <lineage>
        <taxon>Eukaryota</taxon>
        <taxon>Metazoa</taxon>
        <taxon>Ecdysozoa</taxon>
        <taxon>Nematoda</taxon>
        <taxon>Enoplea</taxon>
        <taxon>Dorylaimia</taxon>
        <taxon>Trichinellida</taxon>
        <taxon>Trichuridae</taxon>
        <taxon>Trichuris</taxon>
    </lineage>
</organism>
<evidence type="ECO:0000256" key="4">
    <source>
        <dbReference type="ARBA" id="ARBA00022833"/>
    </source>
</evidence>
<dbReference type="InterPro" id="IPR026591">
    <property type="entry name" value="Sirtuin_cat_small_dom_sf"/>
</dbReference>
<dbReference type="STRING" id="70415.A0A5S6QKD8"/>
<dbReference type="Gene3D" id="3.30.1600.10">
    <property type="entry name" value="SIR2/SIRT2 'Small Domain"/>
    <property type="match status" value="1"/>
</dbReference>
<evidence type="ECO:0000313" key="9">
    <source>
        <dbReference type="WBParaSite" id="TMUE_0000000064.1"/>
    </source>
</evidence>
<feature type="binding site" evidence="6">
    <location>
        <position position="243"/>
    </location>
    <ligand>
        <name>Zn(2+)</name>
        <dbReference type="ChEBI" id="CHEBI:29105"/>
    </ligand>
</feature>
<dbReference type="GO" id="GO:0005634">
    <property type="term" value="C:nucleus"/>
    <property type="evidence" value="ECO:0007669"/>
    <property type="project" value="TreeGrafter"/>
</dbReference>
<comment type="cofactor">
    <cofactor evidence="1">
        <name>Zn(2+)</name>
        <dbReference type="ChEBI" id="CHEBI:29105"/>
    </cofactor>
</comment>
<reference evidence="8" key="2">
    <citation type="submission" date="2014-03" db="EMBL/GenBank/DDBJ databases">
        <title>The whipworm genome and dual-species transcriptomics of an intimate host-pathogen interaction.</title>
        <authorList>
            <person name="Foth B.J."/>
            <person name="Tsai I.J."/>
            <person name="Reid A.J."/>
            <person name="Bancroft A.J."/>
            <person name="Nichol S."/>
            <person name="Tracey A."/>
            <person name="Holroyd N."/>
            <person name="Cotton J.A."/>
            <person name="Stanley E.J."/>
            <person name="Zarowiecki M."/>
            <person name="Liu J.Z."/>
            <person name="Huckvale T."/>
            <person name="Cooper P.J."/>
            <person name="Grencis R.K."/>
            <person name="Berriman M."/>
        </authorList>
    </citation>
    <scope>NUCLEOTIDE SEQUENCE [LARGE SCALE GENOMIC DNA]</scope>
    <source>
        <strain evidence="8">Edinburgh</strain>
    </source>
</reference>
<dbReference type="PANTHER" id="PTHR11085:SF9">
    <property type="entry name" value="NAD-DEPENDENT PROTEIN DEACETYLASE SIRTUIN-1"/>
    <property type="match status" value="1"/>
</dbReference>
<evidence type="ECO:0000256" key="5">
    <source>
        <dbReference type="ARBA" id="ARBA00023027"/>
    </source>
</evidence>
<dbReference type="WBParaSite" id="TMUE_0000000064.1">
    <property type="protein sequence ID" value="TMUE_0000000064.1"/>
    <property type="gene ID" value="WBGene00296012"/>
</dbReference>
<dbReference type="GO" id="GO:0046872">
    <property type="term" value="F:metal ion binding"/>
    <property type="evidence" value="ECO:0007669"/>
    <property type="project" value="UniProtKB-KW"/>
</dbReference>
<feature type="domain" description="Deacetylase sirtuin-type" evidence="7">
    <location>
        <begin position="81"/>
        <end position="340"/>
    </location>
</feature>
<evidence type="ECO:0000256" key="2">
    <source>
        <dbReference type="ARBA" id="ARBA00022679"/>
    </source>
</evidence>
<dbReference type="GO" id="GO:0017136">
    <property type="term" value="F:histone deacetylase activity, NAD-dependent"/>
    <property type="evidence" value="ECO:0007669"/>
    <property type="project" value="TreeGrafter"/>
</dbReference>
<dbReference type="Pfam" id="PF02146">
    <property type="entry name" value="SIR2"/>
    <property type="match status" value="1"/>
</dbReference>
<dbReference type="PROSITE" id="PS50305">
    <property type="entry name" value="SIRTUIN"/>
    <property type="match status" value="1"/>
</dbReference>
<reference evidence="9 10" key="3">
    <citation type="submission" date="2019-12" db="UniProtKB">
        <authorList>
            <consortium name="WormBaseParasite"/>
        </authorList>
    </citation>
    <scope>IDENTIFICATION</scope>
</reference>
<accession>A0A5S6QKD8</accession>
<keyword evidence="5" id="KW-0520">NAD</keyword>
<dbReference type="InterPro" id="IPR029035">
    <property type="entry name" value="DHS-like_NAD/FAD-binding_dom"/>
</dbReference>
<dbReference type="Gene3D" id="3.40.50.1220">
    <property type="entry name" value="TPP-binding domain"/>
    <property type="match status" value="1"/>
</dbReference>
<dbReference type="Proteomes" id="UP000046395">
    <property type="component" value="Unassembled WGS sequence"/>
</dbReference>
<evidence type="ECO:0000259" key="7">
    <source>
        <dbReference type="PROSITE" id="PS50305"/>
    </source>
</evidence>
<keyword evidence="8" id="KW-1185">Reference proteome</keyword>
<feature type="active site" description="Proton acceptor" evidence="6">
    <location>
        <position position="208"/>
    </location>
</feature>
<evidence type="ECO:0000313" key="10">
    <source>
        <dbReference type="WBParaSite" id="TMUE_2000007663.1"/>
    </source>
</evidence>
<dbReference type="AlphaFoldDB" id="A0A5S6QKD8"/>
<protein>
    <submittedName>
        <fullName evidence="9 10">Deacetylase sirtuin-type domain-containing protein</fullName>
    </submittedName>
</protein>
<sequence length="342" mass="38951">MSRKRYDEDDIKRLMFSRDTLASMEEQSNKVIELTMAGKCPEEIMQELCHDNVQWKGSQTYSRKSWQQLQRFVALPPSRRPLFNGGGVREISRLIMQSKKIVVVVGAGISVSCGVPDFRGTNGVYRKLRKIYPNLSRPEDALSIDYFDLNPSVFYNFARAIYPANVQPSVTHLFLALLEKRRKLLRLYTQNVDMLERKAGITKLIYCHGSFATATCRRCGVQVPGRRIERNILAQKIAYCRHCRVAGKVSVMKPDIIFFGEPLPGDFFDCIRGDLEEADLLLVMGTSLKVNPVCYIPDSTPRHVPRVLINLEKVGQTFDIEIFGSCDDVVKELANQMGENFQ</sequence>
<keyword evidence="2" id="KW-0808">Transferase</keyword>
<proteinExistence type="predicted"/>
<dbReference type="GO" id="GO:0070403">
    <property type="term" value="F:NAD+ binding"/>
    <property type="evidence" value="ECO:0007669"/>
    <property type="project" value="InterPro"/>
</dbReference>